<dbReference type="Proteomes" id="UP000235392">
    <property type="component" value="Unassembled WGS sequence"/>
</dbReference>
<dbReference type="EMBL" id="PGCI01000022">
    <property type="protein sequence ID" value="PLW48612.1"/>
    <property type="molecule type" value="Genomic_DNA"/>
</dbReference>
<evidence type="ECO:0000313" key="3">
    <source>
        <dbReference type="Proteomes" id="UP000235392"/>
    </source>
</evidence>
<sequence length="502" mass="57023">MFAGFRRPNFSALKAGCKYPDAHNTFLIGFKRLGNELSRLPPTARNCESHPPRRALNVGSPRSPQSTRILKMSGSTNDPTATPSEPTSTIPNPIHEQLGLIYQKFRSLRGKFEQFAPWNPSYPIVPVDMITAQRTWNEALSRLQFHILPLLRHQISTLPKLLNPSELRDDVDGSKLQLITEIQAELDQSTNQILTFAAGANYMADDTSPAQADDRDWKELKQFRRRGLSFRLRCLLNHPLRFTFDLCYKAMKELQNPTTNAISHEPPHPNRKPRYTIGIVERTAFVTRSIDRVIRWITCHEFILVQEQWGTEVSAFDDQIGELTFLISRATHPSAPNNYTESTGLAARSLINEHAIPLAQSLIPAIKLSRLFFRKLTKNALNKIPSKSFTDMNSFQLVTLSDSPGLIECDFSDIMRCIAEYDVHNGYDEPAPEPIEDIIHKITQSFDSIILLVIIYVIPLIPDSLSSPNHLQTSLIKWKNLFLIAAHNCLRAAQSYYTQTHE</sequence>
<reference evidence="2 3" key="1">
    <citation type="submission" date="2017-11" db="EMBL/GenBank/DDBJ databases">
        <title>De novo assembly and phasing of dikaryotic genomes from two isolates of Puccinia coronata f. sp. avenae, the causal agent of oat crown rust.</title>
        <authorList>
            <person name="Miller M.E."/>
            <person name="Zhang Y."/>
            <person name="Omidvar V."/>
            <person name="Sperschneider J."/>
            <person name="Schwessinger B."/>
            <person name="Raley C."/>
            <person name="Palmer J.M."/>
            <person name="Garnica D."/>
            <person name="Upadhyaya N."/>
            <person name="Rathjen J."/>
            <person name="Taylor J.M."/>
            <person name="Park R.F."/>
            <person name="Dodds P.N."/>
            <person name="Hirsch C.D."/>
            <person name="Kianian S.F."/>
            <person name="Figueroa M."/>
        </authorList>
    </citation>
    <scope>NUCLEOTIDE SEQUENCE [LARGE SCALE GENOMIC DNA]</scope>
    <source>
        <strain evidence="2">12SD80</strain>
    </source>
</reference>
<organism evidence="2 3">
    <name type="scientific">Puccinia coronata f. sp. avenae</name>
    <dbReference type="NCBI Taxonomy" id="200324"/>
    <lineage>
        <taxon>Eukaryota</taxon>
        <taxon>Fungi</taxon>
        <taxon>Dikarya</taxon>
        <taxon>Basidiomycota</taxon>
        <taxon>Pucciniomycotina</taxon>
        <taxon>Pucciniomycetes</taxon>
        <taxon>Pucciniales</taxon>
        <taxon>Pucciniaceae</taxon>
        <taxon>Puccinia</taxon>
    </lineage>
</organism>
<evidence type="ECO:0000313" key="2">
    <source>
        <dbReference type="EMBL" id="PLW48612.1"/>
    </source>
</evidence>
<evidence type="ECO:0000256" key="1">
    <source>
        <dbReference type="SAM" id="MobiDB-lite"/>
    </source>
</evidence>
<comment type="caution">
    <text evidence="2">The sequence shown here is derived from an EMBL/GenBank/DDBJ whole genome shotgun (WGS) entry which is preliminary data.</text>
</comment>
<name>A0A2N5VF36_9BASI</name>
<accession>A0A2N5VF36</accession>
<feature type="compositionally biased region" description="Polar residues" evidence="1">
    <location>
        <begin position="60"/>
        <end position="91"/>
    </location>
</feature>
<dbReference type="AlphaFoldDB" id="A0A2N5VF36"/>
<dbReference type="PANTHER" id="PTHR33069">
    <property type="entry name" value="CHROMOSOME 7, WHOLE GENOME SHOTGUN SEQUENCE-RELATED"/>
    <property type="match status" value="1"/>
</dbReference>
<protein>
    <submittedName>
        <fullName evidence="2">Uncharacterized protein</fullName>
    </submittedName>
</protein>
<proteinExistence type="predicted"/>
<gene>
    <name evidence="2" type="ORF">PCASD_03411</name>
</gene>
<feature type="region of interest" description="Disordered" evidence="1">
    <location>
        <begin position="41"/>
        <end position="93"/>
    </location>
</feature>
<dbReference type="PANTHER" id="PTHR33069:SF3">
    <property type="entry name" value="DYNEIN HEAVY CHAIN TAIL DOMAIN-CONTAINING PROTEIN"/>
    <property type="match status" value="1"/>
</dbReference>